<dbReference type="RefSeq" id="WP_009576547.1">
    <property type="nucleotide sequence ID" value="NZ_AEIG01000071.1"/>
</dbReference>
<name>F3L406_9GAMM</name>
<dbReference type="SUPFAM" id="SSF52540">
    <property type="entry name" value="P-loop containing nucleoside triphosphate hydrolases"/>
    <property type="match status" value="1"/>
</dbReference>
<dbReference type="AlphaFoldDB" id="F3L406"/>
<sequence length="240" mass="26752">MLPANIDDVVLTHSAEERHIKRLVMGKLSFPNHAKSGLLLYGKYGTGKTTLAHLLAVLLEHLHADDSDKTSYNWCYDYRSTRVSVTPEQSAMADVTPASFTLINCGKHHSNSSTSVVQRIEDISLNSLKYGCVAGSFNHFVLDELDCWSAAAQANLKGLITDSPAWNIFYVTTNKRYDIDEGIISRCINVELNGGEPERHLRVLRQHYEHLANYTDEQLTGVVTASGGDWRELEDAACRL</sequence>
<protein>
    <submittedName>
        <fullName evidence="1">AAA ATPase</fullName>
    </submittedName>
</protein>
<dbReference type="Proteomes" id="UP000005615">
    <property type="component" value="Unassembled WGS sequence"/>
</dbReference>
<organism evidence="1 2">
    <name type="scientific">Aequoribacter fuscus</name>
    <dbReference type="NCBI Taxonomy" id="2518989"/>
    <lineage>
        <taxon>Bacteria</taxon>
        <taxon>Pseudomonadati</taxon>
        <taxon>Pseudomonadota</taxon>
        <taxon>Gammaproteobacteria</taxon>
        <taxon>Cellvibrionales</taxon>
        <taxon>Halieaceae</taxon>
        <taxon>Aequoribacter</taxon>
    </lineage>
</organism>
<dbReference type="EMBL" id="AEIG01000071">
    <property type="protein sequence ID" value="EGG28955.1"/>
    <property type="molecule type" value="Genomic_DNA"/>
</dbReference>
<proteinExistence type="predicted"/>
<evidence type="ECO:0000313" key="1">
    <source>
        <dbReference type="EMBL" id="EGG28955.1"/>
    </source>
</evidence>
<dbReference type="STRING" id="2518989.IMCC3088_2387"/>
<gene>
    <name evidence="1" type="ORF">IMCC3088_2387</name>
</gene>
<evidence type="ECO:0000313" key="2">
    <source>
        <dbReference type="Proteomes" id="UP000005615"/>
    </source>
</evidence>
<comment type="caution">
    <text evidence="1">The sequence shown here is derived from an EMBL/GenBank/DDBJ whole genome shotgun (WGS) entry which is preliminary data.</text>
</comment>
<reference evidence="1 2" key="1">
    <citation type="journal article" date="2011" name="J. Bacteriol.">
        <title>Genome sequence of strain IMCC3088, a proteorhodopsin-containing marine bacterium belonging to the OM60/NOR5 clade.</title>
        <authorList>
            <person name="Jang Y."/>
            <person name="Oh H.M."/>
            <person name="Kang I."/>
            <person name="Lee K."/>
            <person name="Yang S.J."/>
            <person name="Cho J.C."/>
        </authorList>
    </citation>
    <scope>NUCLEOTIDE SEQUENCE [LARGE SCALE GENOMIC DNA]</scope>
    <source>
        <strain evidence="1 2">IMCC3088</strain>
    </source>
</reference>
<dbReference type="eggNOG" id="COG0470">
    <property type="taxonomic scope" value="Bacteria"/>
</dbReference>
<dbReference type="Gene3D" id="3.40.50.300">
    <property type="entry name" value="P-loop containing nucleotide triphosphate hydrolases"/>
    <property type="match status" value="1"/>
</dbReference>
<accession>F3L406</accession>
<dbReference type="InterPro" id="IPR027417">
    <property type="entry name" value="P-loop_NTPase"/>
</dbReference>
<keyword evidence="2" id="KW-1185">Reference proteome</keyword>